<organism evidence="2 3">
    <name type="scientific">Zostera marina</name>
    <name type="common">Eelgrass</name>
    <dbReference type="NCBI Taxonomy" id="29655"/>
    <lineage>
        <taxon>Eukaryota</taxon>
        <taxon>Viridiplantae</taxon>
        <taxon>Streptophyta</taxon>
        <taxon>Embryophyta</taxon>
        <taxon>Tracheophyta</taxon>
        <taxon>Spermatophyta</taxon>
        <taxon>Magnoliopsida</taxon>
        <taxon>Liliopsida</taxon>
        <taxon>Zosteraceae</taxon>
        <taxon>Zostera</taxon>
    </lineage>
</organism>
<dbReference type="EMBL" id="LFYR01000729">
    <property type="protein sequence ID" value="KMZ70066.1"/>
    <property type="molecule type" value="Genomic_DNA"/>
</dbReference>
<sequence length="631" mass="71445">MSWLINVVHHVSEGARVVHDRLGAQNPNNFKLTIKSLEDNAISCRGSQRIELLKRWLIALKRAKGVDDTNVEQAPALSPTNISMVLHFDSGMGGEPMNFWDAFLCSEALEGLTISIILEPPNDEEFCLLLEIFGLCLTEGKEVCNALLNNILALGRSFSSFQDEVLIKHEEMLQFAQSAIKGLKVSADVERIDAEASILKKKIDDFTKLIVPSDVGNETKTHNAATADIEAFKEALGEIRLCSKLEALLLEKKSINMGDTPESHFQKIDKLKVLAESLANSFVNAEKRILDHRHQKEEAIDFRVAKAKEVIESEKELTDEISVLQNQRDDLEAQLKKVNACLSVSITRLKKIREERDKFDEASNEILMHMKIKEDDLLKSVASCKVETDVIQTWINFLEVSWLMQSSYKEQNEKQIDAELEKYGKHIVKLIAHHVVSCKGELRCIINQIKISASNLKDFSERSDMIASVDTSLSMEQNSKKFLEEEYLKLESKILSILTITDEMKALLGNRQEDASREGELSIVTNSFDDIDRMREELISIDRLLLDIETNMSVRPVAPSTELVVQKSSSNHPWKLNSFRLRDKKSPKPVVVTYQELEVDAEVSNILDSDFHKQYGKNKSSEDILGWEFDG</sequence>
<keyword evidence="3" id="KW-1185">Reference proteome</keyword>
<proteinExistence type="predicted"/>
<dbReference type="AlphaFoldDB" id="A0A0K9PM61"/>
<dbReference type="PANTHER" id="PTHR34121:SF1">
    <property type="entry name" value="FILAMIN-A-INTERACTING PROTEIN 1"/>
    <property type="match status" value="1"/>
</dbReference>
<feature type="coiled-coil region" evidence="1">
    <location>
        <begin position="307"/>
        <end position="341"/>
    </location>
</feature>
<accession>A0A0K9PM61</accession>
<dbReference type="OMA" id="YIAYVYI"/>
<evidence type="ECO:0000313" key="2">
    <source>
        <dbReference type="EMBL" id="KMZ70066.1"/>
    </source>
</evidence>
<keyword evidence="1" id="KW-0175">Coiled coil</keyword>
<protein>
    <submittedName>
        <fullName evidence="2">Uncharacterized protein</fullName>
    </submittedName>
</protein>
<dbReference type="Proteomes" id="UP000036987">
    <property type="component" value="Unassembled WGS sequence"/>
</dbReference>
<evidence type="ECO:0000313" key="3">
    <source>
        <dbReference type="Proteomes" id="UP000036987"/>
    </source>
</evidence>
<dbReference type="OrthoDB" id="2019255at2759"/>
<evidence type="ECO:0000256" key="1">
    <source>
        <dbReference type="SAM" id="Coils"/>
    </source>
</evidence>
<dbReference type="PANTHER" id="PTHR34121">
    <property type="entry name" value="MYOSIN-11"/>
    <property type="match status" value="1"/>
</dbReference>
<comment type="caution">
    <text evidence="2">The sequence shown here is derived from an EMBL/GenBank/DDBJ whole genome shotgun (WGS) entry which is preliminary data.</text>
</comment>
<gene>
    <name evidence="2" type="ORF">ZOSMA_1G00370</name>
</gene>
<reference evidence="3" key="1">
    <citation type="journal article" date="2016" name="Nature">
        <title>The genome of the seagrass Zostera marina reveals angiosperm adaptation to the sea.</title>
        <authorList>
            <person name="Olsen J.L."/>
            <person name="Rouze P."/>
            <person name="Verhelst B."/>
            <person name="Lin Y.-C."/>
            <person name="Bayer T."/>
            <person name="Collen J."/>
            <person name="Dattolo E."/>
            <person name="De Paoli E."/>
            <person name="Dittami S."/>
            <person name="Maumus F."/>
            <person name="Michel G."/>
            <person name="Kersting A."/>
            <person name="Lauritano C."/>
            <person name="Lohaus R."/>
            <person name="Toepel M."/>
            <person name="Tonon T."/>
            <person name="Vanneste K."/>
            <person name="Amirebrahimi M."/>
            <person name="Brakel J."/>
            <person name="Bostroem C."/>
            <person name="Chovatia M."/>
            <person name="Grimwood J."/>
            <person name="Jenkins J.W."/>
            <person name="Jueterbock A."/>
            <person name="Mraz A."/>
            <person name="Stam W.T."/>
            <person name="Tice H."/>
            <person name="Bornberg-Bauer E."/>
            <person name="Green P.J."/>
            <person name="Pearson G.A."/>
            <person name="Procaccini G."/>
            <person name="Duarte C.M."/>
            <person name="Schmutz J."/>
            <person name="Reusch T.B.H."/>
            <person name="Van de Peer Y."/>
        </authorList>
    </citation>
    <scope>NUCLEOTIDE SEQUENCE [LARGE SCALE GENOMIC DNA]</scope>
    <source>
        <strain evidence="3">cv. Finnish</strain>
    </source>
</reference>
<name>A0A0K9PM61_ZOSMR</name>
<dbReference type="STRING" id="29655.A0A0K9PM61"/>